<dbReference type="InterPro" id="IPR011990">
    <property type="entry name" value="TPR-like_helical_dom_sf"/>
</dbReference>
<dbReference type="RefSeq" id="WP_394301959.1">
    <property type="nucleotide sequence ID" value="NZ_JBHMQT010000034.1"/>
</dbReference>
<dbReference type="EMBL" id="JBHMQT010000034">
    <property type="protein sequence ID" value="MFC0863822.1"/>
    <property type="molecule type" value="Genomic_DNA"/>
</dbReference>
<dbReference type="Proteomes" id="UP001589870">
    <property type="component" value="Unassembled WGS sequence"/>
</dbReference>
<accession>A0ABV6U5U3</accession>
<evidence type="ECO:0000313" key="2">
    <source>
        <dbReference type="EMBL" id="MFC0863822.1"/>
    </source>
</evidence>
<evidence type="ECO:0000256" key="1">
    <source>
        <dbReference type="SAM" id="MobiDB-lite"/>
    </source>
</evidence>
<protein>
    <recommendedName>
        <fullName evidence="4">Tetratricopeptide repeat protein</fullName>
    </recommendedName>
</protein>
<feature type="compositionally biased region" description="Basic residues" evidence="1">
    <location>
        <begin position="272"/>
        <end position="283"/>
    </location>
</feature>
<keyword evidence="3" id="KW-1185">Reference proteome</keyword>
<organism evidence="2 3">
    <name type="scientific">Sphaerimonospora cavernae</name>
    <dbReference type="NCBI Taxonomy" id="1740611"/>
    <lineage>
        <taxon>Bacteria</taxon>
        <taxon>Bacillati</taxon>
        <taxon>Actinomycetota</taxon>
        <taxon>Actinomycetes</taxon>
        <taxon>Streptosporangiales</taxon>
        <taxon>Streptosporangiaceae</taxon>
        <taxon>Sphaerimonospora</taxon>
    </lineage>
</organism>
<name>A0ABV6U5U3_9ACTN</name>
<feature type="region of interest" description="Disordered" evidence="1">
    <location>
        <begin position="261"/>
        <end position="293"/>
    </location>
</feature>
<feature type="compositionally biased region" description="Polar residues" evidence="1">
    <location>
        <begin position="10"/>
        <end position="19"/>
    </location>
</feature>
<sequence length="293" mass="32107">MVGQDPEVLLSTSASTSDNPVGRASALARAVELLAARDPGDPRLPKAYLTLAHLYGTLGEGERSAEAARAAVRSLRGLTGTDEESAIEVLFRAAELAAGHERWEEVRELATDALARIRPLQDGLSDEEFTDAPFAEERIRLACWASRSLHDRPEESLALFHEAVRMYGRHLSAFDFVDSALVGEILGCRREDPLRPEGEPHGTLVIHELGGVLFIEEQAEMEQREAYILAVEQARTYGQARAAGAPVDDFDLYESYYLDRRPSGTTTTRSTHGNRSRCGRRRGGCATDSSLLG</sequence>
<feature type="region of interest" description="Disordered" evidence="1">
    <location>
        <begin position="1"/>
        <end position="22"/>
    </location>
</feature>
<gene>
    <name evidence="2" type="ORF">ACFHYQ_16075</name>
</gene>
<evidence type="ECO:0008006" key="4">
    <source>
        <dbReference type="Google" id="ProtNLM"/>
    </source>
</evidence>
<evidence type="ECO:0000313" key="3">
    <source>
        <dbReference type="Proteomes" id="UP001589870"/>
    </source>
</evidence>
<reference evidence="2 3" key="1">
    <citation type="submission" date="2024-09" db="EMBL/GenBank/DDBJ databases">
        <authorList>
            <person name="Sun Q."/>
            <person name="Mori K."/>
        </authorList>
    </citation>
    <scope>NUCLEOTIDE SEQUENCE [LARGE SCALE GENOMIC DNA]</scope>
    <source>
        <strain evidence="2 3">TBRC 1851</strain>
    </source>
</reference>
<dbReference type="SUPFAM" id="SSF48452">
    <property type="entry name" value="TPR-like"/>
    <property type="match status" value="1"/>
</dbReference>
<dbReference type="Gene3D" id="1.25.40.10">
    <property type="entry name" value="Tetratricopeptide repeat domain"/>
    <property type="match status" value="1"/>
</dbReference>
<proteinExistence type="predicted"/>
<comment type="caution">
    <text evidence="2">The sequence shown here is derived from an EMBL/GenBank/DDBJ whole genome shotgun (WGS) entry which is preliminary data.</text>
</comment>